<dbReference type="InterPro" id="IPR027417">
    <property type="entry name" value="P-loop_NTPase"/>
</dbReference>
<proteinExistence type="predicted"/>
<evidence type="ECO:0000313" key="2">
    <source>
        <dbReference type="EMBL" id="QBQ77695.1"/>
    </source>
</evidence>
<reference evidence="2 3" key="1">
    <citation type="submission" date="2019-01" db="EMBL/GenBank/DDBJ databases">
        <title>Still something new to discover - new insights into E. coli phage diversity and taxonomy.</title>
        <authorList>
            <person name="Korf I.H.E."/>
            <person name="Adriaennsens E."/>
            <person name="Dreiseikelmann B."/>
            <person name="Kropinski A."/>
            <person name="Nimtz M."/>
            <person name="Meier-Kolthoff J.P."/>
            <person name="Rohde M."/>
            <person name="van Raaij M."/>
            <person name="Wittmann J."/>
        </authorList>
    </citation>
    <scope>NUCLEOTIDE SEQUENCE [LARGE SCALE GENOMIC DNA]</scope>
</reference>
<dbReference type="Proteomes" id="UP000301629">
    <property type="component" value="Segment"/>
</dbReference>
<organism evidence="2 3">
    <name type="scientific">Escherichia phage vB_EcoM_WFbE185</name>
    <dbReference type="NCBI Taxonomy" id="2508199"/>
    <lineage>
        <taxon>Viruses</taxon>
        <taxon>Duplodnaviria</taxon>
        <taxon>Heunggongvirae</taxon>
        <taxon>Uroviricota</taxon>
        <taxon>Caudoviricetes</taxon>
        <taxon>Pantevenvirales</taxon>
        <taxon>Straboviridae</taxon>
        <taxon>Tevenvirinae</taxon>
        <taxon>Mosigvirus</taxon>
        <taxon>Mosigvirus mar005p1</taxon>
    </lineage>
</organism>
<protein>
    <submittedName>
        <fullName evidence="2">Putative helicase</fullName>
    </submittedName>
</protein>
<dbReference type="GO" id="GO:0004386">
    <property type="term" value="F:helicase activity"/>
    <property type="evidence" value="ECO:0007669"/>
    <property type="project" value="UniProtKB-KW"/>
</dbReference>
<keyword evidence="2" id="KW-0378">Hydrolase</keyword>
<dbReference type="Pfam" id="PF21241">
    <property type="entry name" value="UvsW_N"/>
    <property type="match status" value="1"/>
</dbReference>
<dbReference type="InterPro" id="IPR006935">
    <property type="entry name" value="Helicase/UvrB_N"/>
</dbReference>
<evidence type="ECO:0000313" key="3">
    <source>
        <dbReference type="Proteomes" id="UP000301629"/>
    </source>
</evidence>
<dbReference type="GO" id="GO:0003677">
    <property type="term" value="F:DNA binding"/>
    <property type="evidence" value="ECO:0007669"/>
    <property type="project" value="InterPro"/>
</dbReference>
<dbReference type="PANTHER" id="PTHR47396:SF1">
    <property type="entry name" value="ATP-DEPENDENT HELICASE IRC3-RELATED"/>
    <property type="match status" value="1"/>
</dbReference>
<feature type="domain" description="Helicase ATP-binding" evidence="1">
    <location>
        <begin position="123"/>
        <end position="281"/>
    </location>
</feature>
<dbReference type="InterPro" id="IPR014001">
    <property type="entry name" value="Helicase_ATP-bd"/>
</dbReference>
<dbReference type="SMART" id="SM00490">
    <property type="entry name" value="HELICc"/>
    <property type="match status" value="1"/>
</dbReference>
<dbReference type="Gene3D" id="3.40.50.300">
    <property type="entry name" value="P-loop containing nucleotide triphosphate hydrolases"/>
    <property type="match status" value="2"/>
</dbReference>
<dbReference type="PROSITE" id="PS51192">
    <property type="entry name" value="HELICASE_ATP_BIND_1"/>
    <property type="match status" value="1"/>
</dbReference>
<name>A0A482MVW1_9CAUD</name>
<dbReference type="InterPro" id="IPR049430">
    <property type="entry name" value="UvsW_N_sf"/>
</dbReference>
<dbReference type="GO" id="GO:0005524">
    <property type="term" value="F:ATP binding"/>
    <property type="evidence" value="ECO:0007669"/>
    <property type="project" value="InterPro"/>
</dbReference>
<gene>
    <name evidence="2" type="ORF">WFbE185_00192</name>
</gene>
<dbReference type="Pfam" id="PF04851">
    <property type="entry name" value="ResIII"/>
    <property type="match status" value="1"/>
</dbReference>
<dbReference type="Pfam" id="PF00271">
    <property type="entry name" value="Helicase_C"/>
    <property type="match status" value="1"/>
</dbReference>
<keyword evidence="2" id="KW-0347">Helicase</keyword>
<dbReference type="EMBL" id="MK373778">
    <property type="protein sequence ID" value="QBQ77695.1"/>
    <property type="molecule type" value="Genomic_DNA"/>
</dbReference>
<dbReference type="SUPFAM" id="SSF52540">
    <property type="entry name" value="P-loop containing nucleoside triphosphate hydrolases"/>
    <property type="match status" value="2"/>
</dbReference>
<dbReference type="InterPro" id="IPR049409">
    <property type="entry name" value="UvsW_N"/>
</dbReference>
<dbReference type="PANTHER" id="PTHR47396">
    <property type="entry name" value="TYPE I RESTRICTION ENZYME ECOKI R PROTEIN"/>
    <property type="match status" value="1"/>
</dbReference>
<evidence type="ECO:0000259" key="1">
    <source>
        <dbReference type="PROSITE" id="PS51192"/>
    </source>
</evidence>
<sequence length="504" mass="57932">MTDIKVHFHDFSHVRIECDESTFYELRDFFSFEADGYKFNPKYRYGQWDGRIRLLDYNRLLPYGLVGQIKKFCNNMSYSVWIDHKIFETEDLTREDFDAWLSKQEIYSGNAKIEPHWYQKDAVYEGLVNRRRILNLPTSAGKSLIQALLARYYLENYEGKILIIVPTTALTTQMANDFVDYRLFSHSMIKKIGGGADKADKSKNDAPIIVGTWQTVVKQPKEWFSQFGMMMNDECHLATGKSISSIISGLNNCMFKFGLSGSLRDGKANVMQYVGMFGEIFRPVSTSKLMEDGQVTELKINSIFLRYPDEFTTKLKGKTYQEEVKIITGLKRRTKWIAQLSVKLAKKDENAFVMFKHVTHGKEIFEAIKELGYEKVYYVSGEVDTETRNALKVMAENGKGIIIVASYGVFSTGISVKNLHHVIFAHGVKSKIIVLQTVGRVLRKHGSKAVATVWDLIDDAGVKPKSLNTKKKYTHLNYLLKHGIDRIQRYADEKFNYVMKTINL</sequence>
<dbReference type="GO" id="GO:0016787">
    <property type="term" value="F:hydrolase activity"/>
    <property type="evidence" value="ECO:0007669"/>
    <property type="project" value="InterPro"/>
</dbReference>
<keyword evidence="2" id="KW-0067">ATP-binding</keyword>
<dbReference type="SMART" id="SM00487">
    <property type="entry name" value="DEXDc"/>
    <property type="match status" value="1"/>
</dbReference>
<dbReference type="Gene3D" id="3.30.780.20">
    <property type="match status" value="1"/>
</dbReference>
<dbReference type="InterPro" id="IPR050742">
    <property type="entry name" value="Helicase_Restrict-Modif_Enz"/>
</dbReference>
<keyword evidence="2" id="KW-0547">Nucleotide-binding</keyword>
<dbReference type="InterPro" id="IPR001650">
    <property type="entry name" value="Helicase_C-like"/>
</dbReference>
<accession>A0A482MVW1</accession>